<dbReference type="PANTHER" id="PTHR37984">
    <property type="entry name" value="PROTEIN CBG26694"/>
    <property type="match status" value="1"/>
</dbReference>
<dbReference type="SUPFAM" id="SSF53098">
    <property type="entry name" value="Ribonuclease H-like"/>
    <property type="match status" value="1"/>
</dbReference>
<keyword evidence="3" id="KW-1185">Reference proteome</keyword>
<dbReference type="Proteomes" id="UP001159363">
    <property type="component" value="Chromosome X"/>
</dbReference>
<feature type="domain" description="Integrase catalytic" evidence="1">
    <location>
        <begin position="28"/>
        <end position="193"/>
    </location>
</feature>
<dbReference type="InterPro" id="IPR050951">
    <property type="entry name" value="Retrovirus_Pol_polyprotein"/>
</dbReference>
<name>A0ABQ9HM06_9NEOP</name>
<proteinExistence type="predicted"/>
<dbReference type="PANTHER" id="PTHR37984:SF9">
    <property type="entry name" value="INTEGRASE CATALYTIC DOMAIN-CONTAINING PROTEIN"/>
    <property type="match status" value="1"/>
</dbReference>
<dbReference type="InterPro" id="IPR012337">
    <property type="entry name" value="RNaseH-like_sf"/>
</dbReference>
<dbReference type="InterPro" id="IPR001584">
    <property type="entry name" value="Integrase_cat-core"/>
</dbReference>
<dbReference type="Pfam" id="PF00665">
    <property type="entry name" value="rve"/>
    <property type="match status" value="1"/>
</dbReference>
<evidence type="ECO:0000259" key="1">
    <source>
        <dbReference type="PROSITE" id="PS50994"/>
    </source>
</evidence>
<evidence type="ECO:0000313" key="2">
    <source>
        <dbReference type="EMBL" id="KAJ8885377.1"/>
    </source>
</evidence>
<sequence>MVVWIIVTTGKHDSQLSDLCAKEATSQTTICPIRKALSLIANYLLKCDAWYLIVTDYYSRYFKICPLSHLTDVAVIDGLKEIFGNFGITEIVRSDNCSQFVSSNFQSFANTYNFQVITSSPHFLQSNCCVEAANEDMSLTLLSYRTMPLDCGFSPAEMLMNQRLQSTLPLLPAALEEFLQRGHRPAHYDRRHRVCELSDLQQGDKIWVTDLRVYGTTAQSGPEPRSYVVDTHKGKYRRNQWFLIPAPFFHDHVGFDGGYVDNSSKPLPNDVSSIAPRKE</sequence>
<dbReference type="Gene3D" id="3.30.420.10">
    <property type="entry name" value="Ribonuclease H-like superfamily/Ribonuclease H"/>
    <property type="match status" value="1"/>
</dbReference>
<protein>
    <recommendedName>
        <fullName evidence="1">Integrase catalytic domain-containing protein</fullName>
    </recommendedName>
</protein>
<dbReference type="EMBL" id="JARBHB010000004">
    <property type="protein sequence ID" value="KAJ8885377.1"/>
    <property type="molecule type" value="Genomic_DNA"/>
</dbReference>
<evidence type="ECO:0000313" key="3">
    <source>
        <dbReference type="Proteomes" id="UP001159363"/>
    </source>
</evidence>
<feature type="non-terminal residue" evidence="2">
    <location>
        <position position="279"/>
    </location>
</feature>
<organism evidence="2 3">
    <name type="scientific">Dryococelus australis</name>
    <dbReference type="NCBI Taxonomy" id="614101"/>
    <lineage>
        <taxon>Eukaryota</taxon>
        <taxon>Metazoa</taxon>
        <taxon>Ecdysozoa</taxon>
        <taxon>Arthropoda</taxon>
        <taxon>Hexapoda</taxon>
        <taxon>Insecta</taxon>
        <taxon>Pterygota</taxon>
        <taxon>Neoptera</taxon>
        <taxon>Polyneoptera</taxon>
        <taxon>Phasmatodea</taxon>
        <taxon>Verophasmatodea</taxon>
        <taxon>Anareolatae</taxon>
        <taxon>Phasmatidae</taxon>
        <taxon>Eurycanthinae</taxon>
        <taxon>Dryococelus</taxon>
    </lineage>
</organism>
<dbReference type="PROSITE" id="PS50994">
    <property type="entry name" value="INTEGRASE"/>
    <property type="match status" value="1"/>
</dbReference>
<reference evidence="2 3" key="1">
    <citation type="submission" date="2023-02" db="EMBL/GenBank/DDBJ databases">
        <title>LHISI_Scaffold_Assembly.</title>
        <authorList>
            <person name="Stuart O.P."/>
            <person name="Cleave R."/>
            <person name="Magrath M.J.L."/>
            <person name="Mikheyev A.S."/>
        </authorList>
    </citation>
    <scope>NUCLEOTIDE SEQUENCE [LARGE SCALE GENOMIC DNA]</scope>
    <source>
        <strain evidence="2">Daus_M_001</strain>
        <tissue evidence="2">Leg muscle</tissue>
    </source>
</reference>
<accession>A0ABQ9HM06</accession>
<gene>
    <name evidence="2" type="ORF">PR048_011574</name>
</gene>
<comment type="caution">
    <text evidence="2">The sequence shown here is derived from an EMBL/GenBank/DDBJ whole genome shotgun (WGS) entry which is preliminary data.</text>
</comment>
<dbReference type="InterPro" id="IPR036397">
    <property type="entry name" value="RNaseH_sf"/>
</dbReference>